<keyword evidence="2" id="KW-1185">Reference proteome</keyword>
<name>A0A3M7PKD2_BRAPC</name>
<accession>A0A3M7PKD2</accession>
<evidence type="ECO:0000313" key="1">
    <source>
        <dbReference type="EMBL" id="RMZ99160.1"/>
    </source>
</evidence>
<organism evidence="1 2">
    <name type="scientific">Brachionus plicatilis</name>
    <name type="common">Marine rotifer</name>
    <name type="synonym">Brachionus muelleri</name>
    <dbReference type="NCBI Taxonomy" id="10195"/>
    <lineage>
        <taxon>Eukaryota</taxon>
        <taxon>Metazoa</taxon>
        <taxon>Spiralia</taxon>
        <taxon>Gnathifera</taxon>
        <taxon>Rotifera</taxon>
        <taxon>Eurotatoria</taxon>
        <taxon>Monogononta</taxon>
        <taxon>Pseudotrocha</taxon>
        <taxon>Ploima</taxon>
        <taxon>Brachionidae</taxon>
        <taxon>Brachionus</taxon>
    </lineage>
</organism>
<dbReference type="Proteomes" id="UP000276133">
    <property type="component" value="Unassembled WGS sequence"/>
</dbReference>
<sequence>MAELIGDLIVLVLKCNRLISFRISWQSLLEFFFIYFSTILDKIFKKFRLITQSAKKIGILRENYIILIE</sequence>
<evidence type="ECO:0000313" key="2">
    <source>
        <dbReference type="Proteomes" id="UP000276133"/>
    </source>
</evidence>
<dbReference type="AlphaFoldDB" id="A0A3M7PKD2"/>
<gene>
    <name evidence="1" type="ORF">BpHYR1_006728</name>
</gene>
<reference evidence="1 2" key="1">
    <citation type="journal article" date="2018" name="Sci. Rep.">
        <title>Genomic signatures of local adaptation to the degree of environmental predictability in rotifers.</title>
        <authorList>
            <person name="Franch-Gras L."/>
            <person name="Hahn C."/>
            <person name="Garcia-Roger E.M."/>
            <person name="Carmona M.J."/>
            <person name="Serra M."/>
            <person name="Gomez A."/>
        </authorList>
    </citation>
    <scope>NUCLEOTIDE SEQUENCE [LARGE SCALE GENOMIC DNA]</scope>
    <source>
        <strain evidence="1">HYR1</strain>
    </source>
</reference>
<proteinExistence type="predicted"/>
<dbReference type="EMBL" id="REGN01010386">
    <property type="protein sequence ID" value="RMZ99160.1"/>
    <property type="molecule type" value="Genomic_DNA"/>
</dbReference>
<comment type="caution">
    <text evidence="1">The sequence shown here is derived from an EMBL/GenBank/DDBJ whole genome shotgun (WGS) entry which is preliminary data.</text>
</comment>
<feature type="non-terminal residue" evidence="1">
    <location>
        <position position="69"/>
    </location>
</feature>
<protein>
    <submittedName>
        <fullName evidence="1">Uncharacterized protein</fullName>
    </submittedName>
</protein>